<feature type="compositionally biased region" description="Basic and acidic residues" evidence="1">
    <location>
        <begin position="65"/>
        <end position="87"/>
    </location>
</feature>
<protein>
    <recommendedName>
        <fullName evidence="2">SMP domain-containing protein</fullName>
    </recommendedName>
</protein>
<organism evidence="3 4">
    <name type="scientific">Phialemonium atrogriseum</name>
    <dbReference type="NCBI Taxonomy" id="1093897"/>
    <lineage>
        <taxon>Eukaryota</taxon>
        <taxon>Fungi</taxon>
        <taxon>Dikarya</taxon>
        <taxon>Ascomycota</taxon>
        <taxon>Pezizomycotina</taxon>
        <taxon>Sordariomycetes</taxon>
        <taxon>Sordariomycetidae</taxon>
        <taxon>Cephalothecales</taxon>
        <taxon>Cephalothecaceae</taxon>
        <taxon>Phialemonium</taxon>
    </lineage>
</organism>
<evidence type="ECO:0000256" key="1">
    <source>
        <dbReference type="SAM" id="MobiDB-lite"/>
    </source>
</evidence>
<sequence length="116" mass="12169">MDYPQKTEIQKKAAEGSPITQPEASALASDETDMTGFGPIKGGTAATAQSIHDRQRNFTTTAGDLARKPPEEITKGDAADVQKKEARALGGVPPGRGSTSAYVQSMADHNARERGA</sequence>
<gene>
    <name evidence="3" type="ORF">QBC33DRAFT_549620</name>
</gene>
<dbReference type="EMBL" id="MU839027">
    <property type="protein sequence ID" value="KAK1763414.1"/>
    <property type="molecule type" value="Genomic_DNA"/>
</dbReference>
<evidence type="ECO:0000259" key="2">
    <source>
        <dbReference type="Pfam" id="PF04927"/>
    </source>
</evidence>
<feature type="region of interest" description="Disordered" evidence="1">
    <location>
        <begin position="1"/>
        <end position="116"/>
    </location>
</feature>
<reference evidence="3" key="1">
    <citation type="submission" date="2023-06" db="EMBL/GenBank/DDBJ databases">
        <title>Genome-scale phylogeny and comparative genomics of the fungal order Sordariales.</title>
        <authorList>
            <consortium name="Lawrence Berkeley National Laboratory"/>
            <person name="Hensen N."/>
            <person name="Bonometti L."/>
            <person name="Westerberg I."/>
            <person name="Brannstrom I.O."/>
            <person name="Guillou S."/>
            <person name="Cros-Aarteil S."/>
            <person name="Calhoun S."/>
            <person name="Haridas S."/>
            <person name="Kuo A."/>
            <person name="Mondo S."/>
            <person name="Pangilinan J."/>
            <person name="Riley R."/>
            <person name="Labutti K."/>
            <person name="Andreopoulos B."/>
            <person name="Lipzen A."/>
            <person name="Chen C."/>
            <person name="Yanf M."/>
            <person name="Daum C."/>
            <person name="Ng V."/>
            <person name="Clum A."/>
            <person name="Steindorff A."/>
            <person name="Ohm R."/>
            <person name="Martin F."/>
            <person name="Silar P."/>
            <person name="Natvig D."/>
            <person name="Lalanne C."/>
            <person name="Gautier V."/>
            <person name="Ament-Velasquez S.L."/>
            <person name="Kruys A."/>
            <person name="Hutchinson M.I."/>
            <person name="Powell A.J."/>
            <person name="Barry K."/>
            <person name="Miller A.N."/>
            <person name="Grigoriev I.V."/>
            <person name="Debuchy R."/>
            <person name="Gladieux P."/>
            <person name="Thoren M.H."/>
            <person name="Johannesson H."/>
        </authorList>
    </citation>
    <scope>NUCLEOTIDE SEQUENCE</scope>
    <source>
        <strain evidence="3">8032-3</strain>
    </source>
</reference>
<dbReference type="RefSeq" id="XP_060279627.1">
    <property type="nucleotide sequence ID" value="XM_060428978.1"/>
</dbReference>
<dbReference type="InterPro" id="IPR007011">
    <property type="entry name" value="LEA_SMP_dom"/>
</dbReference>
<feature type="domain" description="SMP" evidence="2">
    <location>
        <begin position="61"/>
        <end position="112"/>
    </location>
</feature>
<comment type="caution">
    <text evidence="3">The sequence shown here is derived from an EMBL/GenBank/DDBJ whole genome shotgun (WGS) entry which is preliminary data.</text>
</comment>
<evidence type="ECO:0000313" key="3">
    <source>
        <dbReference type="EMBL" id="KAK1763414.1"/>
    </source>
</evidence>
<proteinExistence type="predicted"/>
<dbReference type="Proteomes" id="UP001244011">
    <property type="component" value="Unassembled WGS sequence"/>
</dbReference>
<name>A0AAJ0BUL9_9PEZI</name>
<evidence type="ECO:0000313" key="4">
    <source>
        <dbReference type="Proteomes" id="UP001244011"/>
    </source>
</evidence>
<accession>A0AAJ0BUL9</accession>
<dbReference type="Pfam" id="PF04927">
    <property type="entry name" value="SMP"/>
    <property type="match status" value="1"/>
</dbReference>
<dbReference type="AlphaFoldDB" id="A0AAJ0BUL9"/>
<keyword evidence="4" id="KW-1185">Reference proteome</keyword>
<dbReference type="GeneID" id="85312165"/>